<accession>A0ABW5NNC8</accession>
<reference evidence="2" key="1">
    <citation type="journal article" date="2019" name="Int. J. Syst. Evol. Microbiol.">
        <title>The Global Catalogue of Microorganisms (GCM) 10K type strain sequencing project: providing services to taxonomists for standard genome sequencing and annotation.</title>
        <authorList>
            <consortium name="The Broad Institute Genomics Platform"/>
            <consortium name="The Broad Institute Genome Sequencing Center for Infectious Disease"/>
            <person name="Wu L."/>
            <person name="Ma J."/>
        </authorList>
    </citation>
    <scope>NUCLEOTIDE SEQUENCE [LARGE SCALE GENOMIC DNA]</scope>
    <source>
        <strain evidence="2">KCTC 42248</strain>
    </source>
</reference>
<proteinExistence type="predicted"/>
<comment type="caution">
    <text evidence="1">The sequence shown here is derived from an EMBL/GenBank/DDBJ whole genome shotgun (WGS) entry which is preliminary data.</text>
</comment>
<evidence type="ECO:0000313" key="1">
    <source>
        <dbReference type="EMBL" id="MFD2599483.1"/>
    </source>
</evidence>
<gene>
    <name evidence="1" type="ORF">ACFSQ3_11015</name>
</gene>
<evidence type="ECO:0000313" key="2">
    <source>
        <dbReference type="Proteomes" id="UP001597393"/>
    </source>
</evidence>
<protein>
    <submittedName>
        <fullName evidence="1">Uncharacterized protein</fullName>
    </submittedName>
</protein>
<dbReference type="EMBL" id="JBHUMA010000006">
    <property type="protein sequence ID" value="MFD2599483.1"/>
    <property type="molecule type" value="Genomic_DNA"/>
</dbReference>
<organism evidence="1 2">
    <name type="scientific">Sphingobacterium corticis</name>
    <dbReference type="NCBI Taxonomy" id="1812823"/>
    <lineage>
        <taxon>Bacteria</taxon>
        <taxon>Pseudomonadati</taxon>
        <taxon>Bacteroidota</taxon>
        <taxon>Sphingobacteriia</taxon>
        <taxon>Sphingobacteriales</taxon>
        <taxon>Sphingobacteriaceae</taxon>
        <taxon>Sphingobacterium</taxon>
    </lineage>
</organism>
<name>A0ABW5NNC8_9SPHI</name>
<dbReference type="Proteomes" id="UP001597393">
    <property type="component" value="Unassembled WGS sequence"/>
</dbReference>
<sequence>MEKDMTTTLIEKEEIQKYKFVPAEVDGTEAFLSKLSSAQRLGNEFKAKTALTFMTEDGPKRVETTVWSLTEKYLVLKAGVLIPLRSLIDVSY</sequence>
<keyword evidence="2" id="KW-1185">Reference proteome</keyword>